<sequence>MKRQRVSLEKIIELEKKFCETTKKLDYKLCTNIYEILFGCILGVAPLDSNSNLYSDEEYFTTDLYIYLSEETDVLFAKAMKAFTFYNIEKITWESLQPNNKHASNFLSIAFPHKANKFCINSNMNKKTNVSFYLDKIIEISHCVQKKITFRGLNMSISQLKRLISSYRHVSCIELAFCQFSIPEIPNFSYALKDTQIQRIDLFYSGKNDSMPYNPDALCITNLLEGLISSPYLQLSLREIWIEGCGIKRSETQKLLKTYGLDRIRC</sequence>
<dbReference type="AlphaFoldDB" id="A0AAD2CXY8"/>
<dbReference type="EMBL" id="CAMPGE010015058">
    <property type="protein sequence ID" value="CAI2373702.1"/>
    <property type="molecule type" value="Genomic_DNA"/>
</dbReference>
<dbReference type="Proteomes" id="UP001295684">
    <property type="component" value="Unassembled WGS sequence"/>
</dbReference>
<evidence type="ECO:0000313" key="2">
    <source>
        <dbReference type="Proteomes" id="UP001295684"/>
    </source>
</evidence>
<keyword evidence="2" id="KW-1185">Reference proteome</keyword>
<comment type="caution">
    <text evidence="1">The sequence shown here is derived from an EMBL/GenBank/DDBJ whole genome shotgun (WGS) entry which is preliminary data.</text>
</comment>
<gene>
    <name evidence="1" type="ORF">ECRASSUSDP1_LOCUS15048</name>
</gene>
<organism evidence="1 2">
    <name type="scientific">Euplotes crassus</name>
    <dbReference type="NCBI Taxonomy" id="5936"/>
    <lineage>
        <taxon>Eukaryota</taxon>
        <taxon>Sar</taxon>
        <taxon>Alveolata</taxon>
        <taxon>Ciliophora</taxon>
        <taxon>Intramacronucleata</taxon>
        <taxon>Spirotrichea</taxon>
        <taxon>Hypotrichia</taxon>
        <taxon>Euplotida</taxon>
        <taxon>Euplotidae</taxon>
        <taxon>Moneuplotes</taxon>
    </lineage>
</organism>
<name>A0AAD2CXY8_EUPCR</name>
<evidence type="ECO:0000313" key="1">
    <source>
        <dbReference type="EMBL" id="CAI2373702.1"/>
    </source>
</evidence>
<reference evidence="1" key="1">
    <citation type="submission" date="2023-07" db="EMBL/GenBank/DDBJ databases">
        <authorList>
            <consortium name="AG Swart"/>
            <person name="Singh M."/>
            <person name="Singh A."/>
            <person name="Seah K."/>
            <person name="Emmerich C."/>
        </authorList>
    </citation>
    <scope>NUCLEOTIDE SEQUENCE</scope>
    <source>
        <strain evidence="1">DP1</strain>
    </source>
</reference>
<proteinExistence type="predicted"/>
<protein>
    <submittedName>
        <fullName evidence="1">Uncharacterized protein</fullName>
    </submittedName>
</protein>
<accession>A0AAD2CXY8</accession>